<keyword evidence="2" id="KW-0812">Transmembrane</keyword>
<reference evidence="4" key="1">
    <citation type="journal article" date="2019" name="Int. J. Syst. Evol. Microbiol.">
        <title>The Global Catalogue of Microorganisms (GCM) 10K type strain sequencing project: providing services to taxonomists for standard genome sequencing and annotation.</title>
        <authorList>
            <consortium name="The Broad Institute Genomics Platform"/>
            <consortium name="The Broad Institute Genome Sequencing Center for Infectious Disease"/>
            <person name="Wu L."/>
            <person name="Ma J."/>
        </authorList>
    </citation>
    <scope>NUCLEOTIDE SEQUENCE [LARGE SCALE GENOMIC DNA]</scope>
    <source>
        <strain evidence="4">JCM 10303</strain>
    </source>
</reference>
<feature type="transmembrane region" description="Helical" evidence="2">
    <location>
        <begin position="20"/>
        <end position="41"/>
    </location>
</feature>
<feature type="transmembrane region" description="Helical" evidence="2">
    <location>
        <begin position="223"/>
        <end position="240"/>
    </location>
</feature>
<keyword evidence="3" id="KW-0645">Protease</keyword>
<sequence length="429" mass="45783">MPALTPQSILEGRRTNRTPVPLIIGLVVSGICLLLALAFYLATGEPVGVLVGTLLALPTAAVLVGLILLVDRLEPEPRLHLLLAFGWGGGVAIVGALIVNSLGGAVLELAVGPDVGTFITMAVVAPVVEESFKGVLLLLVLWWWRHEIDGPTDGIVYASLCGLGFALVENVLYYMRGFEGPQGEFWLTVLVRGVIAPLGHPLYTALTGLGVAYAATHRGAGRFLAVVAGWFGAVLLHGLWNGSTAFGLPGLLFAYAVEAAVLVVMIVVLVRDRRRLVGLIRTYLPAYVPSGLVQPGDIGMLGTMAGRRQARHWARRQAGGTGVRAMGDYQLAATELALLHDRARRGTIDPHAFHARREAIVGLMRAAATAFMRRLPQAPPPPWAVRQQQSGFFAPPSNLHVARLPSFPPQRQPVPPRGAGGPGQQWPPR</sequence>
<keyword evidence="3" id="KW-0378">Hydrolase</keyword>
<protein>
    <submittedName>
        <fullName evidence="3">PrsW family intramembrane metalloprotease</fullName>
    </submittedName>
</protein>
<evidence type="ECO:0000256" key="1">
    <source>
        <dbReference type="SAM" id="MobiDB-lite"/>
    </source>
</evidence>
<gene>
    <name evidence="3" type="ORF">GCM10009533_16160</name>
</gene>
<feature type="transmembrane region" description="Helical" evidence="2">
    <location>
        <begin position="118"/>
        <end position="143"/>
    </location>
</feature>
<name>A0ABP3MF64_SACER</name>
<comment type="caution">
    <text evidence="3">The sequence shown here is derived from an EMBL/GenBank/DDBJ whole genome shotgun (WGS) entry which is preliminary data.</text>
</comment>
<proteinExistence type="predicted"/>
<keyword evidence="4" id="KW-1185">Reference proteome</keyword>
<keyword evidence="2" id="KW-0472">Membrane</keyword>
<organism evidence="3 4">
    <name type="scientific">Saccharopolyspora erythraea</name>
    <name type="common">Streptomyces erythraeus</name>
    <dbReference type="NCBI Taxonomy" id="1836"/>
    <lineage>
        <taxon>Bacteria</taxon>
        <taxon>Bacillati</taxon>
        <taxon>Actinomycetota</taxon>
        <taxon>Actinomycetes</taxon>
        <taxon>Pseudonocardiales</taxon>
        <taxon>Pseudonocardiaceae</taxon>
        <taxon>Saccharopolyspora</taxon>
    </lineage>
</organism>
<dbReference type="RefSeq" id="WP_009942304.1">
    <property type="nucleotide sequence ID" value="NZ_BAAAGS010000007.1"/>
</dbReference>
<dbReference type="PANTHER" id="PTHR36844">
    <property type="entry name" value="PROTEASE PRSW"/>
    <property type="match status" value="1"/>
</dbReference>
<feature type="region of interest" description="Disordered" evidence="1">
    <location>
        <begin position="395"/>
        <end position="429"/>
    </location>
</feature>
<evidence type="ECO:0000256" key="2">
    <source>
        <dbReference type="SAM" id="Phobius"/>
    </source>
</evidence>
<feature type="transmembrane region" description="Helical" evidence="2">
    <location>
        <begin position="252"/>
        <end position="270"/>
    </location>
</feature>
<dbReference type="GO" id="GO:0008237">
    <property type="term" value="F:metallopeptidase activity"/>
    <property type="evidence" value="ECO:0007669"/>
    <property type="project" value="UniProtKB-KW"/>
</dbReference>
<feature type="transmembrane region" description="Helical" evidence="2">
    <location>
        <begin position="155"/>
        <end position="175"/>
    </location>
</feature>
<accession>A0ABP3MF64</accession>
<evidence type="ECO:0000313" key="3">
    <source>
        <dbReference type="EMBL" id="GAA0517794.1"/>
    </source>
</evidence>
<dbReference type="Proteomes" id="UP001500729">
    <property type="component" value="Unassembled WGS sequence"/>
</dbReference>
<evidence type="ECO:0000313" key="4">
    <source>
        <dbReference type="Proteomes" id="UP001500729"/>
    </source>
</evidence>
<feature type="transmembrane region" description="Helical" evidence="2">
    <location>
        <begin position="81"/>
        <end position="106"/>
    </location>
</feature>
<dbReference type="InterPro" id="IPR026898">
    <property type="entry name" value="PrsW"/>
</dbReference>
<dbReference type="EMBL" id="BAAAGS010000007">
    <property type="protein sequence ID" value="GAA0517794.1"/>
    <property type="molecule type" value="Genomic_DNA"/>
</dbReference>
<keyword evidence="2" id="KW-1133">Transmembrane helix</keyword>
<feature type="transmembrane region" description="Helical" evidence="2">
    <location>
        <begin position="47"/>
        <end position="69"/>
    </location>
</feature>
<dbReference type="PANTHER" id="PTHR36844:SF1">
    <property type="entry name" value="PROTEASE PRSW"/>
    <property type="match status" value="1"/>
</dbReference>
<dbReference type="Pfam" id="PF13367">
    <property type="entry name" value="PrsW-protease"/>
    <property type="match status" value="1"/>
</dbReference>
<feature type="compositionally biased region" description="Pro residues" evidence="1">
    <location>
        <begin position="406"/>
        <end position="416"/>
    </location>
</feature>
<keyword evidence="3" id="KW-0482">Metalloprotease</keyword>
<feature type="transmembrane region" description="Helical" evidence="2">
    <location>
        <begin position="195"/>
        <end position="216"/>
    </location>
</feature>